<feature type="region of interest" description="Disordered" evidence="1">
    <location>
        <begin position="63"/>
        <end position="87"/>
    </location>
</feature>
<feature type="transmembrane region" description="Helical" evidence="2">
    <location>
        <begin position="117"/>
        <end position="135"/>
    </location>
</feature>
<organism evidence="3">
    <name type="scientific">Alexandrium monilatum</name>
    <dbReference type="NCBI Taxonomy" id="311494"/>
    <lineage>
        <taxon>Eukaryota</taxon>
        <taxon>Sar</taxon>
        <taxon>Alveolata</taxon>
        <taxon>Dinophyceae</taxon>
        <taxon>Gonyaulacales</taxon>
        <taxon>Pyrocystaceae</taxon>
        <taxon>Alexandrium</taxon>
    </lineage>
</organism>
<proteinExistence type="predicted"/>
<dbReference type="EMBL" id="HBNR01065689">
    <property type="protein sequence ID" value="CAE4637485.1"/>
    <property type="molecule type" value="Transcribed_RNA"/>
</dbReference>
<accession>A0A7S4WAD2</accession>
<evidence type="ECO:0000256" key="1">
    <source>
        <dbReference type="SAM" id="MobiDB-lite"/>
    </source>
</evidence>
<name>A0A7S4WAD2_9DINO</name>
<evidence type="ECO:0000313" key="3">
    <source>
        <dbReference type="EMBL" id="CAE4637485.1"/>
    </source>
</evidence>
<protein>
    <submittedName>
        <fullName evidence="3">Uncharacterized protein</fullName>
    </submittedName>
</protein>
<sequence length="166" mass="17363">MGSSAPRLPAVTRRRPRLPAVGLCLCVCLAALAWRSSVSTFVGLRPAPARGLAPCRAAEKGAAPAEAPVEEEAAAPPPQPVRGRDGLTSDLRSRLRAEANAWGDENTPVTAGFGNPYLLAIVIFLVLGVASYYSLGLDKLAASPAPSEQEVLNAYLKMQKSMGTVP</sequence>
<keyword evidence="2" id="KW-0812">Transmembrane</keyword>
<gene>
    <name evidence="3" type="ORF">AMON00008_LOCUS46410</name>
</gene>
<dbReference type="AlphaFoldDB" id="A0A7S4WAD2"/>
<reference evidence="3" key="1">
    <citation type="submission" date="2021-01" db="EMBL/GenBank/DDBJ databases">
        <authorList>
            <person name="Corre E."/>
            <person name="Pelletier E."/>
            <person name="Niang G."/>
            <person name="Scheremetjew M."/>
            <person name="Finn R."/>
            <person name="Kale V."/>
            <person name="Holt S."/>
            <person name="Cochrane G."/>
            <person name="Meng A."/>
            <person name="Brown T."/>
            <person name="Cohen L."/>
        </authorList>
    </citation>
    <scope>NUCLEOTIDE SEQUENCE</scope>
    <source>
        <strain evidence="3">CCMP3105</strain>
    </source>
</reference>
<keyword evidence="2" id="KW-0472">Membrane</keyword>
<evidence type="ECO:0000256" key="2">
    <source>
        <dbReference type="SAM" id="Phobius"/>
    </source>
</evidence>
<keyword evidence="2" id="KW-1133">Transmembrane helix</keyword>